<reference evidence="2 3" key="1">
    <citation type="journal article" date="2017" name="J. Fish Dis.">
        <title>Comparative assessment of Vibrio virulence in marine fish larvae.</title>
        <authorList>
            <person name="Ronneseth A."/>
            <person name="Castillo D."/>
            <person name="D'Alvise P."/>
            <person name="Tonnesen O."/>
            <person name="Haugland G."/>
            <person name="Grotkjaer T."/>
            <person name="Engell-Sorensen K."/>
            <person name="Norremark L."/>
            <person name="Bergh O."/>
            <person name="Wergeland H.I."/>
            <person name="Gram L."/>
        </authorList>
    </citation>
    <scope>NUCLEOTIDE SEQUENCE [LARGE SCALE GENOMIC DNA]</scope>
    <source>
        <strain evidence="2 3">90-11-286</strain>
    </source>
</reference>
<gene>
    <name evidence="2" type="ORF">PL14_16975</name>
</gene>
<keyword evidence="1" id="KW-0812">Transmembrane</keyword>
<keyword evidence="1" id="KW-0472">Membrane</keyword>
<dbReference type="AlphaFoldDB" id="A0ABD4QYS8"/>
<comment type="caution">
    <text evidence="2">The sequence shown here is derived from an EMBL/GenBank/DDBJ whole genome shotgun (WGS) entry which is preliminary data.</text>
</comment>
<evidence type="ECO:0000313" key="2">
    <source>
        <dbReference type="EMBL" id="MBT2920367.1"/>
    </source>
</evidence>
<dbReference type="Proteomes" id="UP000078309">
    <property type="component" value="Unassembled WGS sequence"/>
</dbReference>
<sequence length="190" mass="21817">MDISALSSIPTDSLYKFMSISGLFVLLISIVLPFKVRKNYQIQVIEFRKIHDLTSLKIDLMLRDYMISIKYVDGVIGEFGKENAHLKPGDFIMKFKDWFHQNRIEIPRSQLEELVASVPKDIDSFSLEIAKDQIENECELKKVELVQGHLAQLSFLQVVGVFVGMVLTVTGFYMWYEKVQVFIDATIATS</sequence>
<name>A0ABD4QYS8_VIBAN</name>
<feature type="transmembrane region" description="Helical" evidence="1">
    <location>
        <begin position="155"/>
        <end position="176"/>
    </location>
</feature>
<keyword evidence="1" id="KW-1133">Transmembrane helix</keyword>
<evidence type="ECO:0000313" key="3">
    <source>
        <dbReference type="Proteomes" id="UP000078309"/>
    </source>
</evidence>
<proteinExistence type="predicted"/>
<feature type="transmembrane region" description="Helical" evidence="1">
    <location>
        <begin position="14"/>
        <end position="34"/>
    </location>
</feature>
<dbReference type="RefSeq" id="WP_064626825.1">
    <property type="nucleotide sequence ID" value="NZ_JAEOBB010000073.1"/>
</dbReference>
<evidence type="ECO:0000256" key="1">
    <source>
        <dbReference type="SAM" id="Phobius"/>
    </source>
</evidence>
<protein>
    <submittedName>
        <fullName evidence="2">Uncharacterized protein</fullName>
    </submittedName>
</protein>
<accession>A0ABD4QYS8</accession>
<organism evidence="2 3">
    <name type="scientific">Vibrio anguillarum</name>
    <name type="common">Listonella anguillarum</name>
    <dbReference type="NCBI Taxonomy" id="55601"/>
    <lineage>
        <taxon>Bacteria</taxon>
        <taxon>Pseudomonadati</taxon>
        <taxon>Pseudomonadota</taxon>
        <taxon>Gammaproteobacteria</taxon>
        <taxon>Vibrionales</taxon>
        <taxon>Vibrionaceae</taxon>
        <taxon>Vibrio</taxon>
    </lineage>
</organism>
<dbReference type="EMBL" id="JAHGUI010000082">
    <property type="protein sequence ID" value="MBT2920367.1"/>
    <property type="molecule type" value="Genomic_DNA"/>
</dbReference>